<evidence type="ECO:0000256" key="10">
    <source>
        <dbReference type="ARBA" id="ARBA00022989"/>
    </source>
</evidence>
<comment type="subcellular location">
    <subcellularLocation>
        <location evidence="1">Endoplasmic reticulum membrane</location>
        <topology evidence="1">Multi-pass membrane protein</topology>
    </subcellularLocation>
</comment>
<evidence type="ECO:0000256" key="3">
    <source>
        <dbReference type="ARBA" id="ARBA00010600"/>
    </source>
</evidence>
<dbReference type="OrthoDB" id="4769at2759"/>
<dbReference type="InterPro" id="IPR016900">
    <property type="entry name" value="Alg10"/>
</dbReference>
<feature type="transmembrane region" description="Helical" evidence="14">
    <location>
        <begin position="245"/>
        <end position="268"/>
    </location>
</feature>
<feature type="transmembrane region" description="Helical" evidence="14">
    <location>
        <begin position="7"/>
        <end position="24"/>
    </location>
</feature>
<keyword evidence="11 14" id="KW-0472">Membrane</keyword>
<feature type="transmembrane region" description="Helical" evidence="14">
    <location>
        <begin position="280"/>
        <end position="299"/>
    </location>
</feature>
<dbReference type="EMBL" id="CAJOBC010001381">
    <property type="protein sequence ID" value="CAF3675201.1"/>
    <property type="molecule type" value="Genomic_DNA"/>
</dbReference>
<feature type="transmembrane region" description="Helical" evidence="14">
    <location>
        <begin position="399"/>
        <end position="419"/>
    </location>
</feature>
<protein>
    <recommendedName>
        <fullName evidence="5 14">Dol-P-Glc:Glc(2)Man(9)GlcNAc(2)-PP-Dol alpha-1,2-glucosyltransferase</fullName>
        <ecNumber evidence="4 14">2.4.1.256</ecNumber>
    </recommendedName>
</protein>
<dbReference type="PANTHER" id="PTHR12989">
    <property type="entry name" value="ALPHA-1,2-GLUCOSYLTRANSFERASE ALG10"/>
    <property type="match status" value="1"/>
</dbReference>
<evidence type="ECO:0000256" key="12">
    <source>
        <dbReference type="ARBA" id="ARBA00044727"/>
    </source>
</evidence>
<dbReference type="GO" id="GO:0005789">
    <property type="term" value="C:endoplasmic reticulum membrane"/>
    <property type="evidence" value="ECO:0007669"/>
    <property type="project" value="UniProtKB-SubCell"/>
</dbReference>
<dbReference type="Pfam" id="PF04922">
    <property type="entry name" value="DIE2_ALG10"/>
    <property type="match status" value="2"/>
</dbReference>
<proteinExistence type="inferred from homology"/>
<evidence type="ECO:0000256" key="4">
    <source>
        <dbReference type="ARBA" id="ARBA00011967"/>
    </source>
</evidence>
<feature type="transmembrane region" description="Helical" evidence="14">
    <location>
        <begin position="129"/>
        <end position="149"/>
    </location>
</feature>
<dbReference type="PANTHER" id="PTHR12989:SF10">
    <property type="entry name" value="DOL-P-GLC:GLC(2)MAN(9)GLCNAC(2)-PP-DOL ALPHA-1,2-GLUCOSYLTRANSFERASE-RELATED"/>
    <property type="match status" value="1"/>
</dbReference>
<keyword evidence="9" id="KW-0256">Endoplasmic reticulum</keyword>
<comment type="catalytic activity">
    <reaction evidence="13">
        <text>an alpha-D-Glc-(1-&gt;3)-alpha-D-Glc-(1-&gt;3)-alpha-D-Man-(1-&gt;2)-alpha-D-Man-(1-&gt;2)-alpha-D-Man-(1-&gt;3)-[alpha-D-Man-(1-&gt;2)-alpha-D-Man-(1-&gt;3)-[alpha-D-Man-(1-&gt;2)-alpha-D-Man-(1-&gt;6)]-alpha-D-Man-(1-&gt;6)]-beta-D-Man-(1-&gt;4)-beta-D-GlcNAc-(1-&gt;4)-alpha-D-GlcNAc-diphospho-di-trans,poly-cis-dolichol + a di-trans,poly-cis-dolichyl beta-D-glucosyl phosphate = a alpha-D-Glc-(1-&gt;2)-alpha-D-Glc-(1-&gt;3)-alpha-D-Glc-(1-&gt;3)-alpha-D-Man-(1-&gt;2)-alpha-D-Man-(1-&gt;2)-alpha-D-Man-(1-&gt;3)-[alpha-D-Man-(1-&gt;2)-alpha-D-Man-(1-&gt;3)-[alpha-D-Man-(1-&gt;2)-alpha-D-Man-(1-&gt;6)]-alpha-D-Man-(1-&gt;6)]-beta-D-Man-(1-&gt;4)-beta-D-GlcNAc-(1-&gt;4)-alpha-D-GlcNAc-diphospho-di-trans,poly-cis-dolichol + a di-trans,poly-cis-dolichyl phosphate + H(+)</text>
        <dbReference type="Rhea" id="RHEA:29543"/>
        <dbReference type="Rhea" id="RHEA-COMP:19498"/>
        <dbReference type="Rhea" id="RHEA-COMP:19502"/>
        <dbReference type="Rhea" id="RHEA-COMP:19512"/>
        <dbReference type="Rhea" id="RHEA-COMP:19522"/>
        <dbReference type="ChEBI" id="CHEBI:15378"/>
        <dbReference type="ChEBI" id="CHEBI:57525"/>
        <dbReference type="ChEBI" id="CHEBI:57683"/>
        <dbReference type="ChEBI" id="CHEBI:132522"/>
        <dbReference type="ChEBI" id="CHEBI:132523"/>
        <dbReference type="EC" id="2.4.1.256"/>
    </reaction>
    <physiologicalReaction direction="left-to-right" evidence="13">
        <dbReference type="Rhea" id="RHEA:29544"/>
    </physiologicalReaction>
</comment>
<accession>A0A813YWD4</accession>
<evidence type="ECO:0000256" key="5">
    <source>
        <dbReference type="ARBA" id="ARBA00018512"/>
    </source>
</evidence>
<sequence length="437" mass="52328">MYTVQSVVCYTLYAVTTIFVFKFVTNNVKEPYMDEYFHYHQAKNYCIGNYKHWDPSITTPPGLYLTTQAIEFIITSYQLLNVEKCSLLLMRLTNLLFMLALPFIFTMVYRKIRQEEKESSSYKTSSCMLSSLCLCSHPLIYFFTFLYYTDIGSLFFTMSSLTLHYYNKHLNASIFAIISIVYRQTNIILVLYLIGLTVLNEFRSNCSQSQILRLYVYSQSETRSSIEYLKNNYSITLGHQQHHQFVLHFAQLPYFILYTTFFIIMHIVTNKKHLVNFRQFIFKHPFVVVFLILLTFLFIKYFTYEHLFLISDNRHYTFYIWSKFFKRYVAFRYLLIPVYVSCSILLYLQLYDRSLINVILLLVCILLATVLQKLLEFRYFILPYCLLRLQLNEKQSTKIALFLEILQATIINAVTIYVFCNKPFLWPDNENIQRFMW</sequence>
<evidence type="ECO:0000256" key="7">
    <source>
        <dbReference type="ARBA" id="ARBA00022679"/>
    </source>
</evidence>
<reference evidence="15" key="1">
    <citation type="submission" date="2021-02" db="EMBL/GenBank/DDBJ databases">
        <authorList>
            <person name="Nowell W R."/>
        </authorList>
    </citation>
    <scope>NUCLEOTIDE SEQUENCE</scope>
</reference>
<feature type="transmembrane region" description="Helical" evidence="14">
    <location>
        <begin position="169"/>
        <end position="194"/>
    </location>
</feature>
<organism evidence="15 17">
    <name type="scientific">Didymodactylos carnosus</name>
    <dbReference type="NCBI Taxonomy" id="1234261"/>
    <lineage>
        <taxon>Eukaryota</taxon>
        <taxon>Metazoa</taxon>
        <taxon>Spiralia</taxon>
        <taxon>Gnathifera</taxon>
        <taxon>Rotifera</taxon>
        <taxon>Eurotatoria</taxon>
        <taxon>Bdelloidea</taxon>
        <taxon>Philodinida</taxon>
        <taxon>Philodinidae</taxon>
        <taxon>Didymodactylos</taxon>
    </lineage>
</organism>
<evidence type="ECO:0000256" key="1">
    <source>
        <dbReference type="ARBA" id="ARBA00004477"/>
    </source>
</evidence>
<dbReference type="PIRSF" id="PIRSF028810">
    <property type="entry name" value="Alpha1_2_glucosyltferase_Alg10"/>
    <property type="match status" value="1"/>
</dbReference>
<keyword evidence="17" id="KW-1185">Reference proteome</keyword>
<evidence type="ECO:0000256" key="6">
    <source>
        <dbReference type="ARBA" id="ARBA00022676"/>
    </source>
</evidence>
<comment type="pathway">
    <text evidence="2">Protein modification; protein glycosylation.</text>
</comment>
<feature type="transmembrane region" description="Helical" evidence="14">
    <location>
        <begin position="354"/>
        <end position="371"/>
    </location>
</feature>
<dbReference type="AlphaFoldDB" id="A0A813YWD4"/>
<gene>
    <name evidence="15" type="ORF">GPM918_LOCUS8115</name>
    <name evidence="16" type="ORF">SRO942_LOCUS8115</name>
</gene>
<evidence type="ECO:0000313" key="17">
    <source>
        <dbReference type="Proteomes" id="UP000663829"/>
    </source>
</evidence>
<feature type="transmembrane region" description="Helical" evidence="14">
    <location>
        <begin position="329"/>
        <end position="348"/>
    </location>
</feature>
<dbReference type="Proteomes" id="UP000681722">
    <property type="component" value="Unassembled WGS sequence"/>
</dbReference>
<evidence type="ECO:0000313" key="15">
    <source>
        <dbReference type="EMBL" id="CAF0890858.1"/>
    </source>
</evidence>
<comment type="similarity">
    <text evidence="3 14">Belongs to the ALG10 glucosyltransferase family.</text>
</comment>
<keyword evidence="8 14" id="KW-0812">Transmembrane</keyword>
<dbReference type="GO" id="GO:0006488">
    <property type="term" value="P:dolichol-linked oligosaccharide biosynthetic process"/>
    <property type="evidence" value="ECO:0007669"/>
    <property type="project" value="UniProtKB-UniRule"/>
</dbReference>
<evidence type="ECO:0000256" key="13">
    <source>
        <dbReference type="ARBA" id="ARBA00048064"/>
    </source>
</evidence>
<evidence type="ECO:0000256" key="8">
    <source>
        <dbReference type="ARBA" id="ARBA00022692"/>
    </source>
</evidence>
<evidence type="ECO:0000256" key="9">
    <source>
        <dbReference type="ARBA" id="ARBA00022824"/>
    </source>
</evidence>
<keyword evidence="6 14" id="KW-0328">Glycosyltransferase</keyword>
<evidence type="ECO:0000256" key="2">
    <source>
        <dbReference type="ARBA" id="ARBA00004922"/>
    </source>
</evidence>
<keyword evidence="7" id="KW-0808">Transferase</keyword>
<keyword evidence="10 14" id="KW-1133">Transmembrane helix</keyword>
<comment type="function">
    <text evidence="12">Dol-P-Glc:Glc(2)Man(9)GlcNAc(2)-PP-Dol alpha-1,2-glucosyltransferase that operates in the biosynthetic pathway of dolichol-linked oligosaccharides, the glycan precursors employed in protein asparagine (N)-glycosylation. The assembly of dolichol-linked oligosaccharides begins on the cytosolic side of the endoplasmic reticulum membrane and finishes in its lumen. The sequential addition of sugars to dolichol pyrophosphate produces dolichol-linked oligosaccharides containing fourteen sugars, including two GlcNAcs, nine mannoses and three glucoses. Once assembled, the oligosaccharide is transferred from the lipid to nascent proteins by oligosaccharyltransferases. In the lumen of the endoplasmic reticulum, adds the third and last glucose residue from dolichyl phosphate glucose (Dol-P-Glc) onto the lipid-linked oligosaccharide intermediate Glc(2)Man(9)GlcNAc(2)-PP-Dol to produce Glc(3)Man(9)GlcNAc(2)-PP-Dol.</text>
</comment>
<evidence type="ECO:0000313" key="16">
    <source>
        <dbReference type="EMBL" id="CAF3675201.1"/>
    </source>
</evidence>
<evidence type="ECO:0000256" key="14">
    <source>
        <dbReference type="PIRNR" id="PIRNR028810"/>
    </source>
</evidence>
<comment type="caution">
    <text evidence="15">The sequence shown here is derived from an EMBL/GenBank/DDBJ whole genome shotgun (WGS) entry which is preliminary data.</text>
</comment>
<name>A0A813YWD4_9BILA</name>
<dbReference type="EC" id="2.4.1.256" evidence="4 14"/>
<dbReference type="EMBL" id="CAJNOQ010001381">
    <property type="protein sequence ID" value="CAF0890858.1"/>
    <property type="molecule type" value="Genomic_DNA"/>
</dbReference>
<feature type="transmembrane region" description="Helical" evidence="14">
    <location>
        <begin position="88"/>
        <end position="109"/>
    </location>
</feature>
<evidence type="ECO:0000256" key="11">
    <source>
        <dbReference type="ARBA" id="ARBA00023136"/>
    </source>
</evidence>
<dbReference type="GO" id="GO:0106073">
    <property type="term" value="F:dolichyl pyrophosphate Glc2Man9GlcNAc2 alpha-1,2-glucosyltransferase activity"/>
    <property type="evidence" value="ECO:0007669"/>
    <property type="project" value="UniProtKB-UniRule"/>
</dbReference>
<dbReference type="Proteomes" id="UP000663829">
    <property type="component" value="Unassembled WGS sequence"/>
</dbReference>
<comment type="caution">
    <text evidence="14">Lacks conserved residue(s) required for the propagation of feature annotation.</text>
</comment>